<feature type="compositionally biased region" description="Basic residues" evidence="1">
    <location>
        <begin position="870"/>
        <end position="880"/>
    </location>
</feature>
<feature type="compositionally biased region" description="Polar residues" evidence="1">
    <location>
        <begin position="848"/>
        <end position="865"/>
    </location>
</feature>
<proteinExistence type="predicted"/>
<evidence type="ECO:0000313" key="2">
    <source>
        <dbReference type="EMBL" id="GMI13136.1"/>
    </source>
</evidence>
<dbReference type="PANTHER" id="PTHR36721">
    <property type="entry name" value="PROLINE-RICH FAMILY PROTEIN"/>
    <property type="match status" value="1"/>
</dbReference>
<feature type="compositionally biased region" description="Basic and acidic residues" evidence="1">
    <location>
        <begin position="982"/>
        <end position="1005"/>
    </location>
</feature>
<protein>
    <recommendedName>
        <fullName evidence="4">FAD/NAD(P)-binding domain-containing protein</fullName>
    </recommendedName>
</protein>
<feature type="compositionally biased region" description="Low complexity" evidence="1">
    <location>
        <begin position="728"/>
        <end position="741"/>
    </location>
</feature>
<feature type="compositionally biased region" description="Polar residues" evidence="1">
    <location>
        <begin position="434"/>
        <end position="443"/>
    </location>
</feature>
<accession>A0A9W7FJG1</accession>
<evidence type="ECO:0000313" key="3">
    <source>
        <dbReference type="Proteomes" id="UP001165122"/>
    </source>
</evidence>
<sequence>MPPLSTPGSAALPYQLLIVGGGPAGVAVLVRAARLNVLSDLLGGSASSPSSSSNPTPPSSGVCIISTSPCSQFGCGALSTYLIQSNTHASAFVDSITTDKPDSLPSENCSGNPVLKELRKSSVGKSLIDIGSNVAPLEIVGNWLGEVGSQIKKHVEESSMSCIRHSTTAQYINMTTSLLVNKPSEESDGGNLLYEVNCRDNLTGQIFVLYSRQIVMATGGKQVIPKDIFNDTISKKVLKGDYCLTRPGLDELTKRLEAVGGSEYGTKVVIVGGSHSAFSVCWLLLNRVYESFEEKKSDGEVVMKKRNWQFNANSIIMLHRSPIRVFYNSKKEADLDSYPTPPSTCHKLTGQYNTFGGLRGDAKGLYGRVVKGREERVKMHRVHGTAGGRAVAKKCYEETPIVIWCCGYVTNTVPITTDLNPIELSSLRAKFNSQGQKVDSTGETVDPNIAPTPPPAKSTGSNSSPNTNGSNTGRISPAIPVPELATRHKKEVNLLYDGSQVDVDYEARVLQESSANPEGVPLPGVYGVGLGWGLRAVFKDGTNDGSSGRMDGYGIYLKRAATSILGNVIRGMGGDSGRVFGEGNDNWDERQKALLKKFGDARERRLSDSPTRSASKAQQLLNSPKANTKGEEKKECSPVRRNISTAPSSPMPNRGKSQAPPDEASTPVANNRKKSIASSSKKKDKEKEKKKEAEEKKDAEVTTAKKKEEKKKKEEENKEKEKEREETNNSPSSSPNKPPSSLTELQKQATVKRLSTPSTSSRPSTSHAALDSVPTPVVTKKMTEEQTQATVRRLSTAKKVEVVEGKEKKSKKSFKSDAELLKSVNRLATVVKKEREQINAEKEKEDQPTQPTLYKTDTGSNPSHETATKTNKKTKKKKRVRPDLPLHTPPRSPPEEGEVVAAPILASTRSDTSESSFQSCNSSLPPTRPTSSEMPESKSGNVNVKEKGRTTPLPNNGWFNASDGGGEKDAKVYQNLTVEVDNNGKKEKSNGGKKEKEKEKEKEKNNLPPLFSPIKQSKKGGKQEPLPSYNSSNYAEAPPPYTPENYQPKSVPASPSNGIWVPGGGAATAPSREQKEAFEKYDAMYQKRSNLYTKLKTNAVKAACSGGGGSGLSGSSSGRRHTSVGGSIGFGGGVTAANGGYGTRNSNNSKVALMTRKIEMEFSMPTFSGPSRNSFSCNRNSGERIHSSKLQLTVPGSKFSSSIGGMGARGRRHTALGFGAGSSAKGDSGVGAMGNKSFAAHVNNVKASRLNKR</sequence>
<dbReference type="AlphaFoldDB" id="A0A9W7FJG1"/>
<evidence type="ECO:0008006" key="4">
    <source>
        <dbReference type="Google" id="ProtNLM"/>
    </source>
</evidence>
<keyword evidence="3" id="KW-1185">Reference proteome</keyword>
<feature type="compositionally biased region" description="Polar residues" evidence="1">
    <location>
        <begin position="1044"/>
        <end position="1057"/>
    </location>
</feature>
<feature type="region of interest" description="Disordered" evidence="1">
    <location>
        <begin position="835"/>
        <end position="1074"/>
    </location>
</feature>
<dbReference type="EMBL" id="BRXW01000187">
    <property type="protein sequence ID" value="GMI13136.1"/>
    <property type="molecule type" value="Genomic_DNA"/>
</dbReference>
<gene>
    <name evidence="2" type="ORF">TrLO_g9183</name>
</gene>
<feature type="compositionally biased region" description="Polar residues" evidence="1">
    <location>
        <begin position="608"/>
        <end position="626"/>
    </location>
</feature>
<feature type="region of interest" description="Disordered" evidence="1">
    <location>
        <begin position="1106"/>
        <end position="1128"/>
    </location>
</feature>
<feature type="compositionally biased region" description="Basic and acidic residues" evidence="1">
    <location>
        <begin position="598"/>
        <end position="607"/>
    </location>
</feature>
<name>A0A9W7FJG1_9STRA</name>
<feature type="compositionally biased region" description="Low complexity" evidence="1">
    <location>
        <begin position="755"/>
        <end position="766"/>
    </location>
</feature>
<evidence type="ECO:0000256" key="1">
    <source>
        <dbReference type="SAM" id="MobiDB-lite"/>
    </source>
</evidence>
<dbReference type="PANTHER" id="PTHR36721:SF1">
    <property type="entry name" value="OS04G0446401 PROTEIN"/>
    <property type="match status" value="1"/>
</dbReference>
<comment type="caution">
    <text evidence="2">The sequence shown here is derived from an EMBL/GenBank/DDBJ whole genome shotgun (WGS) entry which is preliminary data.</text>
</comment>
<feature type="compositionally biased region" description="Low complexity" evidence="1">
    <location>
        <begin position="458"/>
        <end position="473"/>
    </location>
</feature>
<feature type="compositionally biased region" description="Basic and acidic residues" evidence="1">
    <location>
        <begin position="681"/>
        <end position="727"/>
    </location>
</feature>
<feature type="region of interest" description="Disordered" evidence="1">
    <location>
        <begin position="598"/>
        <end position="818"/>
    </location>
</feature>
<dbReference type="OrthoDB" id="19679at2759"/>
<feature type="compositionally biased region" description="Basic and acidic residues" evidence="1">
    <location>
        <begin position="628"/>
        <end position="638"/>
    </location>
</feature>
<dbReference type="InterPro" id="IPR036188">
    <property type="entry name" value="FAD/NAD-bd_sf"/>
</dbReference>
<reference evidence="3" key="1">
    <citation type="journal article" date="2023" name="Commun. Biol.">
        <title>Genome analysis of Parmales, the sister group of diatoms, reveals the evolutionary specialization of diatoms from phago-mixotrophs to photoautotrophs.</title>
        <authorList>
            <person name="Ban H."/>
            <person name="Sato S."/>
            <person name="Yoshikawa S."/>
            <person name="Yamada K."/>
            <person name="Nakamura Y."/>
            <person name="Ichinomiya M."/>
            <person name="Sato N."/>
            <person name="Blanc-Mathieu R."/>
            <person name="Endo H."/>
            <person name="Kuwata A."/>
            <person name="Ogata H."/>
        </authorList>
    </citation>
    <scope>NUCLEOTIDE SEQUENCE [LARGE SCALE GENOMIC DNA]</scope>
    <source>
        <strain evidence="3">NIES 3700</strain>
    </source>
</reference>
<feature type="compositionally biased region" description="Basic residues" evidence="1">
    <location>
        <begin position="671"/>
        <end position="680"/>
    </location>
</feature>
<feature type="compositionally biased region" description="Polar residues" evidence="1">
    <location>
        <begin position="907"/>
        <end position="942"/>
    </location>
</feature>
<dbReference type="Gene3D" id="3.50.50.60">
    <property type="entry name" value="FAD/NAD(P)-binding domain"/>
    <property type="match status" value="1"/>
</dbReference>
<feature type="compositionally biased region" description="Basic and acidic residues" evidence="1">
    <location>
        <begin position="798"/>
        <end position="807"/>
    </location>
</feature>
<feature type="compositionally biased region" description="Basic and acidic residues" evidence="1">
    <location>
        <begin position="835"/>
        <end position="847"/>
    </location>
</feature>
<dbReference type="Proteomes" id="UP001165122">
    <property type="component" value="Unassembled WGS sequence"/>
</dbReference>
<dbReference type="SUPFAM" id="SSF51905">
    <property type="entry name" value="FAD/NAD(P)-binding domain"/>
    <property type="match status" value="1"/>
</dbReference>
<feature type="region of interest" description="Disordered" evidence="1">
    <location>
        <begin position="434"/>
        <end position="482"/>
    </location>
</feature>
<organism evidence="2 3">
    <name type="scientific">Triparma laevis f. longispina</name>
    <dbReference type="NCBI Taxonomy" id="1714387"/>
    <lineage>
        <taxon>Eukaryota</taxon>
        <taxon>Sar</taxon>
        <taxon>Stramenopiles</taxon>
        <taxon>Ochrophyta</taxon>
        <taxon>Bolidophyceae</taxon>
        <taxon>Parmales</taxon>
        <taxon>Triparmaceae</taxon>
        <taxon>Triparma</taxon>
    </lineage>
</organism>